<dbReference type="InParanoid" id="E9HWD0"/>
<gene>
    <name evidence="1" type="ORF">DAPPUDRAFT_334783</name>
</gene>
<keyword evidence="2" id="KW-1185">Reference proteome</keyword>
<dbReference type="OrthoDB" id="6392724at2759"/>
<reference evidence="1 2" key="1">
    <citation type="journal article" date="2011" name="Science">
        <title>The ecoresponsive genome of Daphnia pulex.</title>
        <authorList>
            <person name="Colbourne J.K."/>
            <person name="Pfrender M.E."/>
            <person name="Gilbert D."/>
            <person name="Thomas W.K."/>
            <person name="Tucker A."/>
            <person name="Oakley T.H."/>
            <person name="Tokishita S."/>
            <person name="Aerts A."/>
            <person name="Arnold G.J."/>
            <person name="Basu M.K."/>
            <person name="Bauer D.J."/>
            <person name="Caceres C.E."/>
            <person name="Carmel L."/>
            <person name="Casola C."/>
            <person name="Choi J.H."/>
            <person name="Detter J.C."/>
            <person name="Dong Q."/>
            <person name="Dusheyko S."/>
            <person name="Eads B.D."/>
            <person name="Frohlich T."/>
            <person name="Geiler-Samerotte K.A."/>
            <person name="Gerlach D."/>
            <person name="Hatcher P."/>
            <person name="Jogdeo S."/>
            <person name="Krijgsveld J."/>
            <person name="Kriventseva E.V."/>
            <person name="Kultz D."/>
            <person name="Laforsch C."/>
            <person name="Lindquist E."/>
            <person name="Lopez J."/>
            <person name="Manak J.R."/>
            <person name="Muller J."/>
            <person name="Pangilinan J."/>
            <person name="Patwardhan R.P."/>
            <person name="Pitluck S."/>
            <person name="Pritham E.J."/>
            <person name="Rechtsteiner A."/>
            <person name="Rho M."/>
            <person name="Rogozin I.B."/>
            <person name="Sakarya O."/>
            <person name="Salamov A."/>
            <person name="Schaack S."/>
            <person name="Shapiro H."/>
            <person name="Shiga Y."/>
            <person name="Skalitzky C."/>
            <person name="Smith Z."/>
            <person name="Souvorov A."/>
            <person name="Sung W."/>
            <person name="Tang Z."/>
            <person name="Tsuchiya D."/>
            <person name="Tu H."/>
            <person name="Vos H."/>
            <person name="Wang M."/>
            <person name="Wolf Y.I."/>
            <person name="Yamagata H."/>
            <person name="Yamada T."/>
            <person name="Ye Y."/>
            <person name="Shaw J.R."/>
            <person name="Andrews J."/>
            <person name="Crease T.J."/>
            <person name="Tang H."/>
            <person name="Lucas S.M."/>
            <person name="Robertson H.M."/>
            <person name="Bork P."/>
            <person name="Koonin E.V."/>
            <person name="Zdobnov E.M."/>
            <person name="Grigoriev I.V."/>
            <person name="Lynch M."/>
            <person name="Boore J.L."/>
        </authorList>
    </citation>
    <scope>NUCLEOTIDE SEQUENCE [LARGE SCALE GENOMIC DNA]</scope>
</reference>
<accession>E9HWD0</accession>
<dbReference type="AlphaFoldDB" id="E9HWD0"/>
<protein>
    <submittedName>
        <fullName evidence="1">Uncharacterized protein</fullName>
    </submittedName>
</protein>
<dbReference type="HOGENOM" id="CLU_2833767_0_0_1"/>
<evidence type="ECO:0000313" key="2">
    <source>
        <dbReference type="Proteomes" id="UP000000305"/>
    </source>
</evidence>
<dbReference type="Proteomes" id="UP000000305">
    <property type="component" value="Unassembled WGS sequence"/>
</dbReference>
<proteinExistence type="predicted"/>
<organism evidence="1 2">
    <name type="scientific">Daphnia pulex</name>
    <name type="common">Water flea</name>
    <dbReference type="NCBI Taxonomy" id="6669"/>
    <lineage>
        <taxon>Eukaryota</taxon>
        <taxon>Metazoa</taxon>
        <taxon>Ecdysozoa</taxon>
        <taxon>Arthropoda</taxon>
        <taxon>Crustacea</taxon>
        <taxon>Branchiopoda</taxon>
        <taxon>Diplostraca</taxon>
        <taxon>Cladocera</taxon>
        <taxon>Anomopoda</taxon>
        <taxon>Daphniidae</taxon>
        <taxon>Daphnia</taxon>
    </lineage>
</organism>
<dbReference type="KEGG" id="dpx:DAPPUDRAFT_334783"/>
<sequence>MQDSLMVEFTWAGQLKKGSKKETGLALSKSKLAKTIFEAVKYDDLKDVTILTLEGISRDYVRRAGD</sequence>
<dbReference type="EMBL" id="GL732913">
    <property type="protein sequence ID" value="EFX63950.1"/>
    <property type="molecule type" value="Genomic_DNA"/>
</dbReference>
<evidence type="ECO:0000313" key="1">
    <source>
        <dbReference type="EMBL" id="EFX63950.1"/>
    </source>
</evidence>
<name>E9HWD0_DAPPU</name>